<dbReference type="NCBIfam" id="TIGR00229">
    <property type="entry name" value="sensory_box"/>
    <property type="match status" value="1"/>
</dbReference>
<sequence length="382" mass="41932">MTEGTIAAPASVGLYPVQGDLARDTEAHLLRVQESERLFRASMEHSPIGMALTAMDGGWIDVNTALCDFLGYSKLELMRVGFRNVTHPDDRDATVKVARQMVATHQKSVALEKRYIHADGRILTGILNLTVARDASDVPIMYISQIQDITLARRLDFLKNEFIATVNHELRTPLTGIIGALTFLQTSGPDVRPVNDLKLISMAHRNALRLKALLDDVLEMENLRADILDPILEPVDLTALVRQVVVASEDGAVSASLALRYAAADAPLICALDPEKAARVVHIIISNAIKFADRDSDVLIALDDNDGVVRFSVSNRGKPIPAALRHSIFQPFVQADDTMTRGREGAGLGLAIAKYLVDHLDGTLDYFSTADETRFWVDFRKG</sequence>
<dbReference type="InterPro" id="IPR000014">
    <property type="entry name" value="PAS"/>
</dbReference>
<evidence type="ECO:0000313" key="7">
    <source>
        <dbReference type="Proteomes" id="UP000199585"/>
    </source>
</evidence>
<dbReference type="SMART" id="SM00387">
    <property type="entry name" value="HATPase_c"/>
    <property type="match status" value="1"/>
</dbReference>
<dbReference type="Pfam" id="PF00989">
    <property type="entry name" value="PAS"/>
    <property type="match status" value="1"/>
</dbReference>
<evidence type="ECO:0000256" key="2">
    <source>
        <dbReference type="ARBA" id="ARBA00012438"/>
    </source>
</evidence>
<dbReference type="PRINTS" id="PR00344">
    <property type="entry name" value="BCTRLSENSOR"/>
</dbReference>
<dbReference type="PROSITE" id="PS50112">
    <property type="entry name" value="PAS"/>
    <property type="match status" value="1"/>
</dbReference>
<dbReference type="GO" id="GO:0006355">
    <property type="term" value="P:regulation of DNA-templated transcription"/>
    <property type="evidence" value="ECO:0007669"/>
    <property type="project" value="InterPro"/>
</dbReference>
<dbReference type="InterPro" id="IPR004358">
    <property type="entry name" value="Sig_transdc_His_kin-like_C"/>
</dbReference>
<evidence type="ECO:0000259" key="4">
    <source>
        <dbReference type="PROSITE" id="PS50109"/>
    </source>
</evidence>
<dbReference type="Gene3D" id="3.30.450.20">
    <property type="entry name" value="PAS domain"/>
    <property type="match status" value="1"/>
</dbReference>
<dbReference type="GO" id="GO:0000155">
    <property type="term" value="F:phosphorelay sensor kinase activity"/>
    <property type="evidence" value="ECO:0007669"/>
    <property type="project" value="InterPro"/>
</dbReference>
<dbReference type="PROSITE" id="PS50109">
    <property type="entry name" value="HIS_KIN"/>
    <property type="match status" value="1"/>
</dbReference>
<dbReference type="Gene3D" id="3.30.565.10">
    <property type="entry name" value="Histidine kinase-like ATPase, C-terminal domain"/>
    <property type="match status" value="1"/>
</dbReference>
<dbReference type="InterPro" id="IPR013767">
    <property type="entry name" value="PAS_fold"/>
</dbReference>
<dbReference type="OrthoDB" id="7179697at2"/>
<dbReference type="AlphaFoldDB" id="A0A1H8B4B6"/>
<dbReference type="SUPFAM" id="SSF47384">
    <property type="entry name" value="Homodimeric domain of signal transducing histidine kinase"/>
    <property type="match status" value="1"/>
</dbReference>
<keyword evidence="3" id="KW-0597">Phosphoprotein</keyword>
<evidence type="ECO:0000259" key="5">
    <source>
        <dbReference type="PROSITE" id="PS50112"/>
    </source>
</evidence>
<keyword evidence="7" id="KW-1185">Reference proteome</keyword>
<dbReference type="EC" id="2.7.13.3" evidence="2"/>
<evidence type="ECO:0000256" key="3">
    <source>
        <dbReference type="ARBA" id="ARBA00022553"/>
    </source>
</evidence>
<feature type="domain" description="PAS" evidence="5">
    <location>
        <begin position="35"/>
        <end position="105"/>
    </location>
</feature>
<reference evidence="6 7" key="1">
    <citation type="submission" date="2016-10" db="EMBL/GenBank/DDBJ databases">
        <authorList>
            <person name="de Groot N.N."/>
        </authorList>
    </citation>
    <scope>NUCLEOTIDE SEQUENCE [LARGE SCALE GENOMIC DNA]</scope>
    <source>
        <strain evidence="6 7">DSM 16213</strain>
    </source>
</reference>
<proteinExistence type="predicted"/>
<dbReference type="Pfam" id="PF02518">
    <property type="entry name" value="HATPase_c"/>
    <property type="match status" value="1"/>
</dbReference>
<accession>A0A1H8B4B6</accession>
<dbReference type="Gene3D" id="1.10.287.130">
    <property type="match status" value="1"/>
</dbReference>
<dbReference type="SMART" id="SM00086">
    <property type="entry name" value="PAC"/>
    <property type="match status" value="1"/>
</dbReference>
<dbReference type="SMART" id="SM00091">
    <property type="entry name" value="PAS"/>
    <property type="match status" value="1"/>
</dbReference>
<dbReference type="CDD" id="cd00130">
    <property type="entry name" value="PAS"/>
    <property type="match status" value="1"/>
</dbReference>
<dbReference type="SMART" id="SM00388">
    <property type="entry name" value="HisKA"/>
    <property type="match status" value="1"/>
</dbReference>
<protein>
    <recommendedName>
        <fullName evidence="2">histidine kinase</fullName>
        <ecNumber evidence="2">2.7.13.3</ecNumber>
    </recommendedName>
</protein>
<organism evidence="6 7">
    <name type="scientific">Loktanella fryxellensis</name>
    <dbReference type="NCBI Taxonomy" id="245187"/>
    <lineage>
        <taxon>Bacteria</taxon>
        <taxon>Pseudomonadati</taxon>
        <taxon>Pseudomonadota</taxon>
        <taxon>Alphaproteobacteria</taxon>
        <taxon>Rhodobacterales</taxon>
        <taxon>Roseobacteraceae</taxon>
        <taxon>Loktanella</taxon>
    </lineage>
</organism>
<dbReference type="InterPro" id="IPR035965">
    <property type="entry name" value="PAS-like_dom_sf"/>
</dbReference>
<dbReference type="InterPro" id="IPR005467">
    <property type="entry name" value="His_kinase_dom"/>
</dbReference>
<dbReference type="EMBL" id="FOCI01000004">
    <property type="protein sequence ID" value="SEM76964.1"/>
    <property type="molecule type" value="Genomic_DNA"/>
</dbReference>
<comment type="catalytic activity">
    <reaction evidence="1">
        <text>ATP + protein L-histidine = ADP + protein N-phospho-L-histidine.</text>
        <dbReference type="EC" id="2.7.13.3"/>
    </reaction>
</comment>
<name>A0A1H8B4B6_9RHOB</name>
<evidence type="ECO:0000313" key="6">
    <source>
        <dbReference type="EMBL" id="SEM76964.1"/>
    </source>
</evidence>
<dbReference type="STRING" id="245187.SAMN04488003_104134"/>
<dbReference type="SUPFAM" id="SSF55785">
    <property type="entry name" value="PYP-like sensor domain (PAS domain)"/>
    <property type="match status" value="1"/>
</dbReference>
<dbReference type="InterPro" id="IPR001610">
    <property type="entry name" value="PAC"/>
</dbReference>
<dbReference type="PANTHER" id="PTHR43547:SF2">
    <property type="entry name" value="HYBRID SIGNAL TRANSDUCTION HISTIDINE KINASE C"/>
    <property type="match status" value="1"/>
</dbReference>
<gene>
    <name evidence="6" type="ORF">SAMN04488003_104134</name>
</gene>
<dbReference type="SUPFAM" id="SSF55874">
    <property type="entry name" value="ATPase domain of HSP90 chaperone/DNA topoisomerase II/histidine kinase"/>
    <property type="match status" value="1"/>
</dbReference>
<feature type="domain" description="Histidine kinase" evidence="4">
    <location>
        <begin position="165"/>
        <end position="382"/>
    </location>
</feature>
<dbReference type="InterPro" id="IPR036097">
    <property type="entry name" value="HisK_dim/P_sf"/>
</dbReference>
<dbReference type="Pfam" id="PF00512">
    <property type="entry name" value="HisKA"/>
    <property type="match status" value="1"/>
</dbReference>
<dbReference type="InterPro" id="IPR003594">
    <property type="entry name" value="HATPase_dom"/>
</dbReference>
<evidence type="ECO:0000256" key="1">
    <source>
        <dbReference type="ARBA" id="ARBA00000085"/>
    </source>
</evidence>
<dbReference type="InterPro" id="IPR003661">
    <property type="entry name" value="HisK_dim/P_dom"/>
</dbReference>
<dbReference type="RefSeq" id="WP_089899581.1">
    <property type="nucleotide sequence ID" value="NZ_FOCI01000004.1"/>
</dbReference>
<dbReference type="InterPro" id="IPR036890">
    <property type="entry name" value="HATPase_C_sf"/>
</dbReference>
<dbReference type="CDD" id="cd00082">
    <property type="entry name" value="HisKA"/>
    <property type="match status" value="1"/>
</dbReference>
<dbReference type="PANTHER" id="PTHR43547">
    <property type="entry name" value="TWO-COMPONENT HISTIDINE KINASE"/>
    <property type="match status" value="1"/>
</dbReference>
<dbReference type="Proteomes" id="UP000199585">
    <property type="component" value="Unassembled WGS sequence"/>
</dbReference>